<evidence type="ECO:0000313" key="11">
    <source>
        <dbReference type="Proteomes" id="UP000626092"/>
    </source>
</evidence>
<dbReference type="AlphaFoldDB" id="A0A834GT54"/>
<comment type="cofactor">
    <cofactor evidence="1">
        <name>pyridoxal 5'-phosphate</name>
        <dbReference type="ChEBI" id="CHEBI:597326"/>
    </cofactor>
</comment>
<dbReference type="PANTHER" id="PTHR11879:SF46">
    <property type="entry name" value="ASPARTATE AMINOTRANSFERASE, CYTOPLASMIC"/>
    <property type="match status" value="1"/>
</dbReference>
<dbReference type="Gene3D" id="3.40.640.10">
    <property type="entry name" value="Type I PLP-dependent aspartate aminotransferase-like (Major domain)"/>
    <property type="match status" value="1"/>
</dbReference>
<dbReference type="Pfam" id="PF00155">
    <property type="entry name" value="Aminotran_1_2"/>
    <property type="match status" value="1"/>
</dbReference>
<evidence type="ECO:0000256" key="8">
    <source>
        <dbReference type="RuleBase" id="RU000480"/>
    </source>
</evidence>
<reference evidence="10" key="1">
    <citation type="submission" date="2019-11" db="EMBL/GenBank/DDBJ databases">
        <authorList>
            <person name="Liu Y."/>
            <person name="Hou J."/>
            <person name="Li T.-Q."/>
            <person name="Guan C.-H."/>
            <person name="Wu X."/>
            <person name="Wu H.-Z."/>
            <person name="Ling F."/>
            <person name="Zhang R."/>
            <person name="Shi X.-G."/>
            <person name="Ren J.-P."/>
            <person name="Chen E.-F."/>
            <person name="Sun J.-M."/>
        </authorList>
    </citation>
    <scope>NUCLEOTIDE SEQUENCE</scope>
    <source>
        <strain evidence="10">Adult_tree_wgs_1</strain>
        <tissue evidence="10">Leaves</tissue>
    </source>
</reference>
<dbReference type="InterPro" id="IPR004838">
    <property type="entry name" value="NHTrfase_class1_PyrdxlP-BS"/>
</dbReference>
<comment type="miscellaneous">
    <text evidence="8">In eukaryotes there are cytoplasmic, mitochondrial and chloroplastic isozymes.</text>
</comment>
<dbReference type="GO" id="GO:0004069">
    <property type="term" value="F:L-aspartate:2-oxoglutarate aminotransferase activity"/>
    <property type="evidence" value="ECO:0007669"/>
    <property type="project" value="UniProtKB-EC"/>
</dbReference>
<dbReference type="InterPro" id="IPR015424">
    <property type="entry name" value="PyrdxlP-dep_Trfase"/>
</dbReference>
<organism evidence="10 11">
    <name type="scientific">Rhododendron simsii</name>
    <name type="common">Sims's rhododendron</name>
    <dbReference type="NCBI Taxonomy" id="118357"/>
    <lineage>
        <taxon>Eukaryota</taxon>
        <taxon>Viridiplantae</taxon>
        <taxon>Streptophyta</taxon>
        <taxon>Embryophyta</taxon>
        <taxon>Tracheophyta</taxon>
        <taxon>Spermatophyta</taxon>
        <taxon>Magnoliopsida</taxon>
        <taxon>eudicotyledons</taxon>
        <taxon>Gunneridae</taxon>
        <taxon>Pentapetalae</taxon>
        <taxon>asterids</taxon>
        <taxon>Ericales</taxon>
        <taxon>Ericaceae</taxon>
        <taxon>Ericoideae</taxon>
        <taxon>Rhodoreae</taxon>
        <taxon>Rhododendron</taxon>
    </lineage>
</organism>
<dbReference type="SUPFAM" id="SSF53383">
    <property type="entry name" value="PLP-dependent transferases"/>
    <property type="match status" value="1"/>
</dbReference>
<evidence type="ECO:0000256" key="7">
    <source>
        <dbReference type="ARBA" id="ARBA00049185"/>
    </source>
</evidence>
<accession>A0A834GT54</accession>
<comment type="similarity">
    <text evidence="2">Belongs to the class-I pyridoxal-phosphate-dependent aminotransferase family.</text>
</comment>
<comment type="caution">
    <text evidence="10">The sequence shown here is derived from an EMBL/GenBank/DDBJ whole genome shotgun (WGS) entry which is preliminary data.</text>
</comment>
<feature type="domain" description="Aminotransferase class I/classII large" evidence="9">
    <location>
        <begin position="150"/>
        <end position="517"/>
    </location>
</feature>
<proteinExistence type="inferred from homology"/>
<dbReference type="EMBL" id="WJXA01000007">
    <property type="protein sequence ID" value="KAF7139407.1"/>
    <property type="molecule type" value="Genomic_DNA"/>
</dbReference>
<evidence type="ECO:0000256" key="6">
    <source>
        <dbReference type="ARBA" id="ARBA00022898"/>
    </source>
</evidence>
<dbReference type="InterPro" id="IPR000796">
    <property type="entry name" value="Asp_trans"/>
</dbReference>
<dbReference type="InterPro" id="IPR015421">
    <property type="entry name" value="PyrdxlP-dep_Trfase_major"/>
</dbReference>
<evidence type="ECO:0000313" key="10">
    <source>
        <dbReference type="EMBL" id="KAF7139407.1"/>
    </source>
</evidence>
<comment type="catalytic activity">
    <reaction evidence="7 8">
        <text>L-aspartate + 2-oxoglutarate = oxaloacetate + L-glutamate</text>
        <dbReference type="Rhea" id="RHEA:21824"/>
        <dbReference type="ChEBI" id="CHEBI:16452"/>
        <dbReference type="ChEBI" id="CHEBI:16810"/>
        <dbReference type="ChEBI" id="CHEBI:29985"/>
        <dbReference type="ChEBI" id="CHEBI:29991"/>
        <dbReference type="EC" id="2.6.1.1"/>
    </reaction>
</comment>
<sequence>MASTMLSLSSASAIASSSLAPQHNRPISPKSCTTFAECHMAALPCCSTVLPCIHVALTGSDVLDRLGLLGGYDHAAVSGKNKSNSFMKTKVLRVLVREKEKDWAENPSSSRGRITMAIAVNVSRFEGITMAPPDPILGVSEAFRADTHEMKLNLGVGAYRTEELQPYVLNVVKKAENLMLERGENKEYLPIEGLAAFNKVTVELLFGADNPVIEQKRVATVQGLSGTGSLRLAAALIERYFPGAKVIISSPTWGNHKNIFNDARVPWSEYRYYDPKTVGLDFDGMISDIKAAPEGSFVLLHGCAHNPTGIDPTPEQWATIADVIEEKNHIPFFDVAYQGFASGSLDEDASSVRLFAARGMELLVAQSYSKNLGLYAERIGAINVLCSSADAATRVKSQLKRLARPMYSNPPVHGARVVANIVGSTALFNEWKKEMEMMAGRIKSVRQKLFHSLSGKDKNGKDWSFILKQIGMFSFTGLNTAQSDNMTNKWHVYMTKDGRISLAGLSSDKCEYLADAIIDSFHNVK</sequence>
<gene>
    <name evidence="10" type="ORF">RHSIM_Rhsim07G0162300</name>
</gene>
<dbReference type="PRINTS" id="PR00799">
    <property type="entry name" value="TRANSAMINASE"/>
</dbReference>
<evidence type="ECO:0000256" key="2">
    <source>
        <dbReference type="ARBA" id="ARBA00007441"/>
    </source>
</evidence>
<keyword evidence="6" id="KW-0663">Pyridoxal phosphate</keyword>
<dbReference type="FunFam" id="3.40.640.10:FF:000015">
    <property type="entry name" value="Aspartate aminotransferase"/>
    <property type="match status" value="1"/>
</dbReference>
<protein>
    <recommendedName>
        <fullName evidence="8">Aspartate aminotransferase</fullName>
        <ecNumber evidence="8">2.6.1.1</ecNumber>
    </recommendedName>
</protein>
<dbReference type="Gene3D" id="3.90.1150.10">
    <property type="entry name" value="Aspartate Aminotransferase, domain 1"/>
    <property type="match status" value="1"/>
</dbReference>
<keyword evidence="4 8" id="KW-0032">Aminotransferase</keyword>
<dbReference type="OrthoDB" id="6752799at2759"/>
<keyword evidence="11" id="KW-1185">Reference proteome</keyword>
<evidence type="ECO:0000256" key="1">
    <source>
        <dbReference type="ARBA" id="ARBA00001933"/>
    </source>
</evidence>
<dbReference type="CDD" id="cd00609">
    <property type="entry name" value="AAT_like"/>
    <property type="match status" value="1"/>
</dbReference>
<dbReference type="PANTHER" id="PTHR11879">
    <property type="entry name" value="ASPARTATE AMINOTRANSFERASE"/>
    <property type="match status" value="1"/>
</dbReference>
<evidence type="ECO:0000256" key="5">
    <source>
        <dbReference type="ARBA" id="ARBA00022679"/>
    </source>
</evidence>
<keyword evidence="5 8" id="KW-0808">Transferase</keyword>
<evidence type="ECO:0000256" key="4">
    <source>
        <dbReference type="ARBA" id="ARBA00022576"/>
    </source>
</evidence>
<dbReference type="GO" id="GO:0006520">
    <property type="term" value="P:amino acid metabolic process"/>
    <property type="evidence" value="ECO:0007669"/>
    <property type="project" value="InterPro"/>
</dbReference>
<dbReference type="GO" id="GO:0030170">
    <property type="term" value="F:pyridoxal phosphate binding"/>
    <property type="evidence" value="ECO:0007669"/>
    <property type="project" value="InterPro"/>
</dbReference>
<evidence type="ECO:0000256" key="3">
    <source>
        <dbReference type="ARBA" id="ARBA00011738"/>
    </source>
</evidence>
<dbReference type="InterPro" id="IPR015422">
    <property type="entry name" value="PyrdxlP-dep_Trfase_small"/>
</dbReference>
<name>A0A834GT54_RHOSS</name>
<dbReference type="Proteomes" id="UP000626092">
    <property type="component" value="Unassembled WGS sequence"/>
</dbReference>
<evidence type="ECO:0000259" key="9">
    <source>
        <dbReference type="Pfam" id="PF00155"/>
    </source>
</evidence>
<dbReference type="FunFam" id="3.90.1150.10:FF:000001">
    <property type="entry name" value="Aspartate aminotransferase"/>
    <property type="match status" value="1"/>
</dbReference>
<dbReference type="InterPro" id="IPR004839">
    <property type="entry name" value="Aminotransferase_I/II_large"/>
</dbReference>
<dbReference type="PROSITE" id="PS00105">
    <property type="entry name" value="AA_TRANSFER_CLASS_1"/>
    <property type="match status" value="1"/>
</dbReference>
<dbReference type="EC" id="2.6.1.1" evidence="8"/>
<dbReference type="NCBIfam" id="NF006719">
    <property type="entry name" value="PRK09257.1"/>
    <property type="match status" value="1"/>
</dbReference>
<comment type="subunit">
    <text evidence="3 8">Homodimer.</text>
</comment>